<keyword evidence="7 9" id="KW-1133">Transmembrane helix</keyword>
<dbReference type="AlphaFoldDB" id="A0A430A2G7"/>
<dbReference type="PANTHER" id="PTHR32502:SF5">
    <property type="entry name" value="N-ACETYLGALACTOSAMINE PERMEASE IID COMPONENT-RELATED"/>
    <property type="match status" value="1"/>
</dbReference>
<keyword evidence="4" id="KW-0762">Sugar transport</keyword>
<evidence type="ECO:0000256" key="1">
    <source>
        <dbReference type="ARBA" id="ARBA00004651"/>
    </source>
</evidence>
<feature type="transmembrane region" description="Helical" evidence="9">
    <location>
        <begin position="184"/>
        <end position="204"/>
    </location>
</feature>
<gene>
    <name evidence="10" type="ORF">CBF37_00975</name>
</gene>
<evidence type="ECO:0000256" key="8">
    <source>
        <dbReference type="ARBA" id="ARBA00023136"/>
    </source>
</evidence>
<comment type="subcellular location">
    <subcellularLocation>
        <location evidence="1">Cell membrane</location>
        <topology evidence="1">Multi-pass membrane protein</topology>
    </subcellularLocation>
</comment>
<reference evidence="10 11" key="1">
    <citation type="submission" date="2017-05" db="EMBL/GenBank/DDBJ databases">
        <title>Vagococcus spp. assemblies.</title>
        <authorList>
            <person name="Gulvik C.A."/>
        </authorList>
    </citation>
    <scope>NUCLEOTIDE SEQUENCE [LARGE SCALE GENOMIC DNA]</scope>
    <source>
        <strain evidence="10 11">SS1995</strain>
    </source>
</reference>
<evidence type="ECO:0000256" key="2">
    <source>
        <dbReference type="ARBA" id="ARBA00022448"/>
    </source>
</evidence>
<evidence type="ECO:0000256" key="6">
    <source>
        <dbReference type="ARBA" id="ARBA00022692"/>
    </source>
</evidence>
<dbReference type="RefSeq" id="WP_002350275.1">
    <property type="nucleotide sequence ID" value="NZ_NGJS01000001.1"/>
</dbReference>
<keyword evidence="5" id="KW-0598">Phosphotransferase system</keyword>
<dbReference type="InterPro" id="IPR050303">
    <property type="entry name" value="GatZ_KbaZ_carbometab"/>
</dbReference>
<evidence type="ECO:0000256" key="5">
    <source>
        <dbReference type="ARBA" id="ARBA00022683"/>
    </source>
</evidence>
<evidence type="ECO:0000256" key="7">
    <source>
        <dbReference type="ARBA" id="ARBA00022989"/>
    </source>
</evidence>
<evidence type="ECO:0000313" key="10">
    <source>
        <dbReference type="EMBL" id="RSU00615.1"/>
    </source>
</evidence>
<dbReference type="GO" id="GO:0005886">
    <property type="term" value="C:plasma membrane"/>
    <property type="evidence" value="ECO:0007669"/>
    <property type="project" value="UniProtKB-SubCell"/>
</dbReference>
<dbReference type="Proteomes" id="UP000287857">
    <property type="component" value="Unassembled WGS sequence"/>
</dbReference>
<sequence length="272" mass="29924">METQKNSKLTKRDIRNVYFRWWMGCELTLNFERYQGLGFCNSFAPCLEKLYGPGEELQKALKRHLEFFNTQAIWGAMIPGAVLAMEEAKASGEDIPDETITSFKTGLMGPMAGIGDALEGGTFMAIVNALGASFAIQGNILGPILIIAYNIFDGFVGNFLFNMGYKMGRQSVSKVLKSGMINKLIQCGSIIGMFMMGALSSSFVKLTTKVKFNINGQMVVIQDTIDQIAPGLLSLGLVFLVFWAIKYKKMSITKLLLILIVFCLVGALIGLF</sequence>
<proteinExistence type="predicted"/>
<keyword evidence="3" id="KW-1003">Cell membrane</keyword>
<dbReference type="Pfam" id="PF03613">
    <property type="entry name" value="EIID-AGA"/>
    <property type="match status" value="1"/>
</dbReference>
<accession>A0A430A2G7</accession>
<evidence type="ECO:0000313" key="11">
    <source>
        <dbReference type="Proteomes" id="UP000287857"/>
    </source>
</evidence>
<keyword evidence="2" id="KW-0813">Transport</keyword>
<feature type="transmembrane region" description="Helical" evidence="9">
    <location>
        <begin position="142"/>
        <end position="163"/>
    </location>
</feature>
<dbReference type="GO" id="GO:0009401">
    <property type="term" value="P:phosphoenolpyruvate-dependent sugar phosphotransferase system"/>
    <property type="evidence" value="ECO:0007669"/>
    <property type="project" value="UniProtKB-KW"/>
</dbReference>
<feature type="transmembrane region" description="Helical" evidence="9">
    <location>
        <begin position="117"/>
        <end position="136"/>
    </location>
</feature>
<feature type="transmembrane region" description="Helical" evidence="9">
    <location>
        <begin position="252"/>
        <end position="271"/>
    </location>
</feature>
<dbReference type="OrthoDB" id="9795582at2"/>
<organism evidence="10 11">
    <name type="scientific">Vagococcus vulneris</name>
    <dbReference type="NCBI Taxonomy" id="1977869"/>
    <lineage>
        <taxon>Bacteria</taxon>
        <taxon>Bacillati</taxon>
        <taxon>Bacillota</taxon>
        <taxon>Bacilli</taxon>
        <taxon>Lactobacillales</taxon>
        <taxon>Enterococcaceae</taxon>
        <taxon>Vagococcus</taxon>
    </lineage>
</organism>
<feature type="transmembrane region" description="Helical" evidence="9">
    <location>
        <begin position="224"/>
        <end position="245"/>
    </location>
</feature>
<comment type="caution">
    <text evidence="10">The sequence shown here is derived from an EMBL/GenBank/DDBJ whole genome shotgun (WGS) entry which is preliminary data.</text>
</comment>
<evidence type="ECO:0000256" key="9">
    <source>
        <dbReference type="SAM" id="Phobius"/>
    </source>
</evidence>
<dbReference type="InterPro" id="IPR004704">
    <property type="entry name" value="PTS_IID_man"/>
</dbReference>
<keyword evidence="11" id="KW-1185">Reference proteome</keyword>
<evidence type="ECO:0000256" key="3">
    <source>
        <dbReference type="ARBA" id="ARBA00022475"/>
    </source>
</evidence>
<protein>
    <submittedName>
        <fullName evidence="10">PTS fructose transporter subunit IID</fullName>
    </submittedName>
</protein>
<keyword evidence="8 9" id="KW-0472">Membrane</keyword>
<dbReference type="PANTHER" id="PTHR32502">
    <property type="entry name" value="N-ACETYLGALACTOSAMINE PERMEASE II COMPONENT-RELATED"/>
    <property type="match status" value="1"/>
</dbReference>
<keyword evidence="6 9" id="KW-0812">Transmembrane</keyword>
<evidence type="ECO:0000256" key="4">
    <source>
        <dbReference type="ARBA" id="ARBA00022597"/>
    </source>
</evidence>
<dbReference type="PROSITE" id="PS51108">
    <property type="entry name" value="PTS_EIID"/>
    <property type="match status" value="1"/>
</dbReference>
<name>A0A430A2G7_9ENTE</name>
<dbReference type="EMBL" id="NGJS01000001">
    <property type="protein sequence ID" value="RSU00615.1"/>
    <property type="molecule type" value="Genomic_DNA"/>
</dbReference>